<dbReference type="SUPFAM" id="SSF88946">
    <property type="entry name" value="Sigma2 domain of RNA polymerase sigma factors"/>
    <property type="match status" value="1"/>
</dbReference>
<dbReference type="EMBL" id="JXBZ01000002">
    <property type="protein sequence ID" value="KJY51342.1"/>
    <property type="molecule type" value="Genomic_DNA"/>
</dbReference>
<dbReference type="GO" id="GO:0006352">
    <property type="term" value="P:DNA-templated transcription initiation"/>
    <property type="evidence" value="ECO:0007669"/>
    <property type="project" value="InterPro"/>
</dbReference>
<keyword evidence="2" id="KW-1185">Reference proteome</keyword>
<protein>
    <recommendedName>
        <fullName evidence="3">RNA polymerase sigma-70 region 2 domain-containing protein</fullName>
    </recommendedName>
</protein>
<dbReference type="PATRIC" id="fig|1218508.4.peg.399"/>
<dbReference type="STRING" id="1218508.JG29_03920"/>
<dbReference type="InterPro" id="IPR013325">
    <property type="entry name" value="RNA_pol_sigma_r2"/>
</dbReference>
<name>A0A0F4KXK8_9LACO</name>
<dbReference type="AlphaFoldDB" id="A0A0F4KXK8"/>
<gene>
    <name evidence="1" type="ORF">JG29_03920</name>
</gene>
<evidence type="ECO:0000313" key="1">
    <source>
        <dbReference type="EMBL" id="KJY51342.1"/>
    </source>
</evidence>
<dbReference type="Proteomes" id="UP000033695">
    <property type="component" value="Unassembled WGS sequence"/>
</dbReference>
<comment type="caution">
    <text evidence="1">The sequence shown here is derived from an EMBL/GenBank/DDBJ whole genome shotgun (WGS) entry which is preliminary data.</text>
</comment>
<proteinExistence type="predicted"/>
<evidence type="ECO:0008006" key="3">
    <source>
        <dbReference type="Google" id="ProtNLM"/>
    </source>
</evidence>
<dbReference type="OrthoDB" id="1767844at2"/>
<dbReference type="RefSeq" id="WP_045922279.1">
    <property type="nucleotide sequence ID" value="NZ_JAAEDY010000002.1"/>
</dbReference>
<dbReference type="Gene3D" id="1.10.1740.10">
    <property type="match status" value="1"/>
</dbReference>
<dbReference type="HOGENOM" id="CLU_090333_1_2_9"/>
<dbReference type="GO" id="GO:0003700">
    <property type="term" value="F:DNA-binding transcription factor activity"/>
    <property type="evidence" value="ECO:0007669"/>
    <property type="project" value="InterPro"/>
</dbReference>
<organism evidence="1 2">
    <name type="scientific">Bombilactobacillus mellis</name>
    <dbReference type="NCBI Taxonomy" id="1218508"/>
    <lineage>
        <taxon>Bacteria</taxon>
        <taxon>Bacillati</taxon>
        <taxon>Bacillota</taxon>
        <taxon>Bacilli</taxon>
        <taxon>Lactobacillales</taxon>
        <taxon>Lactobacillaceae</taxon>
        <taxon>Bombilactobacillus</taxon>
    </lineage>
</organism>
<reference evidence="1 2" key="1">
    <citation type="submission" date="2014-12" db="EMBL/GenBank/DDBJ databases">
        <title>Comparative genomics of the lactic acid bacteria isolated from the honey bee gut.</title>
        <authorList>
            <person name="Ellegaard K.M."/>
            <person name="Tamarit D."/>
            <person name="Javelind E."/>
            <person name="Olofsson T."/>
            <person name="Andersson S.G."/>
            <person name="Vasquez A."/>
        </authorList>
    </citation>
    <scope>NUCLEOTIDE SEQUENCE [LARGE SCALE GENOMIC DNA]</scope>
    <source>
        <strain evidence="1 2">Hon2</strain>
    </source>
</reference>
<sequence length="191" mass="22237">MNSKQLIDQDLIWIAEVKENNSSAALKHLFVKYRPLVEKYGRLYNIPLFEPEDWYQEAWLVCYQTCLIFDGHQGSKFGSFFKLRLQHRAANLLREQLAVKRQTNLNATSLEQLRESDPEFSCCLRQNVSANDSNVILFDYQYYLHSLSALELCALKIWLGIKPAKSEEYSAQALLRATQRARSKLRQLTNS</sequence>
<evidence type="ECO:0000313" key="2">
    <source>
        <dbReference type="Proteomes" id="UP000033695"/>
    </source>
</evidence>
<accession>A0A0F4KXK8</accession>